<keyword evidence="5" id="KW-0694">RNA-binding</keyword>
<dbReference type="Pfam" id="PF22458">
    <property type="entry name" value="RsmF-B_ferredox"/>
    <property type="match status" value="1"/>
</dbReference>
<dbReference type="EMBL" id="MLJW01000120">
    <property type="protein sequence ID" value="OIQ98334.1"/>
    <property type="molecule type" value="Genomic_DNA"/>
</dbReference>
<dbReference type="PROSITE" id="PS51686">
    <property type="entry name" value="SAM_MT_RSMB_NOP"/>
    <property type="match status" value="1"/>
</dbReference>
<dbReference type="InterPro" id="IPR001678">
    <property type="entry name" value="MeTrfase_RsmB-F_NOP2_dom"/>
</dbReference>
<dbReference type="PRINTS" id="PR02008">
    <property type="entry name" value="RCMTFAMILY"/>
</dbReference>
<comment type="similarity">
    <text evidence="1">Belongs to the class I-like SAM-binding methyltransferase superfamily. RsmB/NOP family.</text>
</comment>
<dbReference type="Gene3D" id="3.40.50.150">
    <property type="entry name" value="Vaccinia Virus protein VP39"/>
    <property type="match status" value="1"/>
</dbReference>
<evidence type="ECO:0000259" key="6">
    <source>
        <dbReference type="PROSITE" id="PS51686"/>
    </source>
</evidence>
<dbReference type="CDD" id="cd02440">
    <property type="entry name" value="AdoMet_MTases"/>
    <property type="match status" value="1"/>
</dbReference>
<dbReference type="PANTHER" id="PTHR22807:SF53">
    <property type="entry name" value="RIBOSOMAL RNA SMALL SUBUNIT METHYLTRANSFERASE B-RELATED"/>
    <property type="match status" value="1"/>
</dbReference>
<dbReference type="InterPro" id="IPR023267">
    <property type="entry name" value="RCMT"/>
</dbReference>
<organism evidence="7">
    <name type="scientific">mine drainage metagenome</name>
    <dbReference type="NCBI Taxonomy" id="410659"/>
    <lineage>
        <taxon>unclassified sequences</taxon>
        <taxon>metagenomes</taxon>
        <taxon>ecological metagenomes</taxon>
    </lineage>
</organism>
<evidence type="ECO:0000256" key="3">
    <source>
        <dbReference type="ARBA" id="ARBA00022679"/>
    </source>
</evidence>
<evidence type="ECO:0000256" key="2">
    <source>
        <dbReference type="ARBA" id="ARBA00022603"/>
    </source>
</evidence>
<dbReference type="SUPFAM" id="SSF53335">
    <property type="entry name" value="S-adenosyl-L-methionine-dependent methyltransferases"/>
    <property type="match status" value="1"/>
</dbReference>
<evidence type="ECO:0000256" key="5">
    <source>
        <dbReference type="ARBA" id="ARBA00022884"/>
    </source>
</evidence>
<reference evidence="7" key="1">
    <citation type="submission" date="2016-10" db="EMBL/GenBank/DDBJ databases">
        <title>Sequence of Gallionella enrichment culture.</title>
        <authorList>
            <person name="Poehlein A."/>
            <person name="Muehling M."/>
            <person name="Daniel R."/>
        </authorList>
    </citation>
    <scope>NUCLEOTIDE SEQUENCE</scope>
</reference>
<feature type="domain" description="SAM-dependent MTase RsmB/NOP-type" evidence="6">
    <location>
        <begin position="154"/>
        <end position="437"/>
    </location>
</feature>
<protein>
    <submittedName>
        <fullName evidence="7">Ribosomal RNA small subunit methyltransferase B</fullName>
        <ecNumber evidence="7">2.1.1.176</ecNumber>
    </submittedName>
</protein>
<dbReference type="InterPro" id="IPR049560">
    <property type="entry name" value="MeTrfase_RsmB-F_NOP2_cat"/>
</dbReference>
<dbReference type="EC" id="2.1.1.176" evidence="7"/>
<dbReference type="InterPro" id="IPR029063">
    <property type="entry name" value="SAM-dependent_MTases_sf"/>
</dbReference>
<dbReference type="PANTHER" id="PTHR22807">
    <property type="entry name" value="NOP2 YEAST -RELATED NOL1/NOP2/FMU SUN DOMAIN-CONTAINING"/>
    <property type="match status" value="1"/>
</dbReference>
<gene>
    <name evidence="7" type="primary">rsmB_9</name>
    <name evidence="7" type="ORF">GALL_196120</name>
</gene>
<sequence length="438" mass="47645">MTPGARLAAVIELLEEIDRQDRPADGVASAYLKARRYIGAKDRRAISERVWGILRRRARLDWWLAREGCAVSARARLLADLALTERRSPADIGSELTAGERHAGAMLPADWALLQALKGRDLFHHDMPAWVKGEYPAWLEPRLAESLGDRLAAEMAALRDEAPVDLRVNTLKGDRAQAQAALAAEGLQAEETPLSPLGLRLPARITLTAQAAFRAGLVEVQDEGSQLLALLTDARPGMAVMDFCAGAGGKTLALAACMENKGRLVACDVNERRSEKAVLRLRRAGVHNVTRRVLDSESDKWVKRQSGMFDRVLVDAPCSGSGTWRRNPDAKWRFSEQGLAELVALQGRILASAARLVKPGGRLIYSTCSLLADEDQAQVRAFLEAHADFHLLPLPPLWAETVAARGGGACPGDGDLLVLTPGRDKTDGFFAAILERRA</sequence>
<comment type="caution">
    <text evidence="7">The sequence shown here is derived from an EMBL/GenBank/DDBJ whole genome shotgun (WGS) entry which is preliminary data.</text>
</comment>
<dbReference type="Pfam" id="PF01189">
    <property type="entry name" value="Methyltr_RsmB-F"/>
    <property type="match status" value="1"/>
</dbReference>
<keyword evidence="4" id="KW-0949">S-adenosyl-L-methionine</keyword>
<keyword evidence="2 7" id="KW-0489">Methyltransferase</keyword>
<dbReference type="InterPro" id="IPR018314">
    <property type="entry name" value="RsmB/NOL1/NOP2-like_CS"/>
</dbReference>
<evidence type="ECO:0000256" key="1">
    <source>
        <dbReference type="ARBA" id="ARBA00007494"/>
    </source>
</evidence>
<evidence type="ECO:0000313" key="7">
    <source>
        <dbReference type="EMBL" id="OIQ98334.1"/>
    </source>
</evidence>
<dbReference type="InterPro" id="IPR054728">
    <property type="entry name" value="RsmB-like_ferredoxin"/>
</dbReference>
<accession>A0A1J5RQR5</accession>
<dbReference type="GO" id="GO:0008173">
    <property type="term" value="F:RNA methyltransferase activity"/>
    <property type="evidence" value="ECO:0007669"/>
    <property type="project" value="InterPro"/>
</dbReference>
<dbReference type="PROSITE" id="PS01153">
    <property type="entry name" value="NOL1_NOP2_SUN"/>
    <property type="match status" value="1"/>
</dbReference>
<dbReference type="GO" id="GO:0001510">
    <property type="term" value="P:RNA methylation"/>
    <property type="evidence" value="ECO:0007669"/>
    <property type="project" value="InterPro"/>
</dbReference>
<proteinExistence type="inferred from homology"/>
<keyword evidence="3 7" id="KW-0808">Transferase</keyword>
<dbReference type="GO" id="GO:0003723">
    <property type="term" value="F:RNA binding"/>
    <property type="evidence" value="ECO:0007669"/>
    <property type="project" value="UniProtKB-KW"/>
</dbReference>
<evidence type="ECO:0000256" key="4">
    <source>
        <dbReference type="ARBA" id="ARBA00022691"/>
    </source>
</evidence>
<dbReference type="AlphaFoldDB" id="A0A1J5RQR5"/>
<name>A0A1J5RQR5_9ZZZZ</name>